<dbReference type="SMART" id="SM00060">
    <property type="entry name" value="FN3"/>
    <property type="match status" value="1"/>
</dbReference>
<dbReference type="STRING" id="76193.A0A194R5S7"/>
<feature type="signal peptide" evidence="11">
    <location>
        <begin position="1"/>
        <end position="20"/>
    </location>
</feature>
<sequence length="516" mass="58545">MKWIFYVIVFIYMFYRAVYGIKPKELNSLSVEEIKYGSDKHYYPAGIRKTISCKGANKNQKVEWVDPNGKVIKRVSKNRVFVQEHFVPTTTLRTRVPALVLVLTHATVDDSGLWECRSGDIKRNVSLCIIDPSKFVDTPTEVSVDKGRSITLSCQARGEPEPRLIWYRNGELITEDEESDKYRVMTKYNSQGFEGLLTISSLEAEDSGIYTCEAIQESPHDPSCANTESFNITLQVNYAPVFADANETEIVYQLENESVDVVCSASGYPTPTYTWFRDLGETLFEFPDERVNLQDGSKAVLTLPSNATISSRRYKCRATNQYGEAYKVFVIYKLESPSKPSEITSQEAHHDSLYLYVKWAEEMSFPVKAIEVQYLEKGSLPRRKIESLREGDWRKSKKVEIDLDSAEDVEADSEGFYFTLSDLESDTEYWIRLRAMNEAGESPWSEPALVQTVEQVETEETEEDTKEESKEEAGEGTEESSVPAGLAYSDATFYGVFFAGGIVVFAVACMFLMRLV</sequence>
<dbReference type="SMART" id="SM00409">
    <property type="entry name" value="IG"/>
    <property type="match status" value="3"/>
</dbReference>
<evidence type="ECO:0000256" key="5">
    <source>
        <dbReference type="ARBA" id="ARBA00023180"/>
    </source>
</evidence>
<dbReference type="SMART" id="SM00408">
    <property type="entry name" value="IGc2"/>
    <property type="match status" value="2"/>
</dbReference>
<dbReference type="Pfam" id="PF00041">
    <property type="entry name" value="fn3"/>
    <property type="match status" value="1"/>
</dbReference>
<evidence type="ECO:0000259" key="13">
    <source>
        <dbReference type="PROSITE" id="PS50853"/>
    </source>
</evidence>
<feature type="transmembrane region" description="Helical" evidence="10">
    <location>
        <begin position="491"/>
        <end position="513"/>
    </location>
</feature>
<dbReference type="SMART" id="SM00406">
    <property type="entry name" value="IGv"/>
    <property type="match status" value="1"/>
</dbReference>
<dbReference type="InterPro" id="IPR050958">
    <property type="entry name" value="Cell_Adh-Cytoskel_Orgn"/>
</dbReference>
<keyword evidence="4" id="KW-1015">Disulfide bond</keyword>
<dbReference type="InterPro" id="IPR036116">
    <property type="entry name" value="FN3_sf"/>
</dbReference>
<evidence type="ECO:0000256" key="8">
    <source>
        <dbReference type="ARBA" id="ARBA00068688"/>
    </source>
</evidence>
<keyword evidence="2" id="KW-0964">Secreted</keyword>
<dbReference type="SUPFAM" id="SSF48726">
    <property type="entry name" value="Immunoglobulin"/>
    <property type="match status" value="2"/>
</dbReference>
<evidence type="ECO:0000256" key="3">
    <source>
        <dbReference type="ARBA" id="ARBA00022729"/>
    </source>
</evidence>
<dbReference type="PROSITE" id="PS50853">
    <property type="entry name" value="FN3"/>
    <property type="match status" value="1"/>
</dbReference>
<reference evidence="14 15" key="1">
    <citation type="journal article" date="2015" name="Nat. Commun.">
        <title>Outbred genome sequencing and CRISPR/Cas9 gene editing in butterflies.</title>
        <authorList>
            <person name="Li X."/>
            <person name="Fan D."/>
            <person name="Zhang W."/>
            <person name="Liu G."/>
            <person name="Zhang L."/>
            <person name="Zhao L."/>
            <person name="Fang X."/>
            <person name="Chen L."/>
            <person name="Dong Y."/>
            <person name="Chen Y."/>
            <person name="Ding Y."/>
            <person name="Zhao R."/>
            <person name="Feng M."/>
            <person name="Zhu Y."/>
            <person name="Feng Y."/>
            <person name="Jiang X."/>
            <person name="Zhu D."/>
            <person name="Xiang H."/>
            <person name="Feng X."/>
            <person name="Li S."/>
            <person name="Wang J."/>
            <person name="Zhang G."/>
            <person name="Kronforst M.R."/>
            <person name="Wang W."/>
        </authorList>
    </citation>
    <scope>NUCLEOTIDE SEQUENCE [LARGE SCALE GENOMIC DNA]</scope>
    <source>
        <strain evidence="14">Ya'a_city_454_Pm</strain>
        <tissue evidence="14">Whole body</tissue>
    </source>
</reference>
<keyword evidence="10" id="KW-0472">Membrane</keyword>
<accession>A0A194R5S7</accession>
<keyword evidence="15" id="KW-1185">Reference proteome</keyword>
<proteinExistence type="inferred from homology"/>
<evidence type="ECO:0000313" key="15">
    <source>
        <dbReference type="Proteomes" id="UP000053240"/>
    </source>
</evidence>
<feature type="domain" description="Ig-like" evidence="12">
    <location>
        <begin position="240"/>
        <end position="344"/>
    </location>
</feature>
<dbReference type="PROSITE" id="PS50835">
    <property type="entry name" value="IG_LIKE"/>
    <property type="match status" value="3"/>
</dbReference>
<keyword evidence="10" id="KW-0812">Transmembrane</keyword>
<evidence type="ECO:0000256" key="10">
    <source>
        <dbReference type="SAM" id="Phobius"/>
    </source>
</evidence>
<comment type="subcellular location">
    <subcellularLocation>
        <location evidence="1">Secreted</location>
    </subcellularLocation>
</comment>
<dbReference type="PANTHER" id="PTHR45080:SF8">
    <property type="entry name" value="IG-LIKE DOMAIN-CONTAINING PROTEIN"/>
    <property type="match status" value="1"/>
</dbReference>
<evidence type="ECO:0000256" key="2">
    <source>
        <dbReference type="ARBA" id="ARBA00022525"/>
    </source>
</evidence>
<evidence type="ECO:0000256" key="9">
    <source>
        <dbReference type="SAM" id="MobiDB-lite"/>
    </source>
</evidence>
<evidence type="ECO:0000256" key="11">
    <source>
        <dbReference type="SAM" id="SignalP"/>
    </source>
</evidence>
<evidence type="ECO:0000256" key="4">
    <source>
        <dbReference type="ARBA" id="ARBA00023157"/>
    </source>
</evidence>
<feature type="compositionally biased region" description="Acidic residues" evidence="9">
    <location>
        <begin position="456"/>
        <end position="466"/>
    </location>
</feature>
<dbReference type="OrthoDB" id="5985519at2759"/>
<dbReference type="InterPro" id="IPR003961">
    <property type="entry name" value="FN3_dom"/>
</dbReference>
<dbReference type="AlphaFoldDB" id="A0A194R5S7"/>
<dbReference type="InterPro" id="IPR003599">
    <property type="entry name" value="Ig_sub"/>
</dbReference>
<feature type="domain" description="Ig-like" evidence="12">
    <location>
        <begin position="23"/>
        <end position="126"/>
    </location>
</feature>
<dbReference type="CDD" id="cd00063">
    <property type="entry name" value="FN3"/>
    <property type="match status" value="1"/>
</dbReference>
<feature type="domain" description="Fibronectin type-III" evidence="13">
    <location>
        <begin position="339"/>
        <end position="455"/>
    </location>
</feature>
<organism evidence="14 15">
    <name type="scientific">Papilio machaon</name>
    <name type="common">Old World swallowtail butterfly</name>
    <dbReference type="NCBI Taxonomy" id="76193"/>
    <lineage>
        <taxon>Eukaryota</taxon>
        <taxon>Metazoa</taxon>
        <taxon>Ecdysozoa</taxon>
        <taxon>Arthropoda</taxon>
        <taxon>Hexapoda</taxon>
        <taxon>Insecta</taxon>
        <taxon>Pterygota</taxon>
        <taxon>Neoptera</taxon>
        <taxon>Endopterygota</taxon>
        <taxon>Lepidoptera</taxon>
        <taxon>Glossata</taxon>
        <taxon>Ditrysia</taxon>
        <taxon>Papilionoidea</taxon>
        <taxon>Papilionidae</taxon>
        <taxon>Papilioninae</taxon>
        <taxon>Papilio</taxon>
    </lineage>
</organism>
<dbReference type="FunFam" id="2.60.40.10:FF:000032">
    <property type="entry name" value="palladin isoform X1"/>
    <property type="match status" value="1"/>
</dbReference>
<gene>
    <name evidence="14" type="ORF">RR48_14860</name>
</gene>
<dbReference type="CDD" id="cd00096">
    <property type="entry name" value="Ig"/>
    <property type="match status" value="1"/>
</dbReference>
<dbReference type="GO" id="GO:0007156">
    <property type="term" value="P:homophilic cell adhesion via plasma membrane adhesion molecules"/>
    <property type="evidence" value="ECO:0007669"/>
    <property type="project" value="TreeGrafter"/>
</dbReference>
<keyword evidence="10" id="KW-1133">Transmembrane helix</keyword>
<feature type="chain" id="PRO_5008264948" description="Hemolin" evidence="11">
    <location>
        <begin position="21"/>
        <end position="516"/>
    </location>
</feature>
<dbReference type="GO" id="GO:0005886">
    <property type="term" value="C:plasma membrane"/>
    <property type="evidence" value="ECO:0007669"/>
    <property type="project" value="TreeGrafter"/>
</dbReference>
<dbReference type="InterPro" id="IPR013106">
    <property type="entry name" value="Ig_V-set"/>
</dbReference>
<dbReference type="InterPro" id="IPR003598">
    <property type="entry name" value="Ig_sub2"/>
</dbReference>
<dbReference type="SUPFAM" id="SSF49265">
    <property type="entry name" value="Fibronectin type III"/>
    <property type="match status" value="1"/>
</dbReference>
<evidence type="ECO:0000256" key="6">
    <source>
        <dbReference type="ARBA" id="ARBA00023319"/>
    </source>
</evidence>
<feature type="domain" description="Ig-like" evidence="12">
    <location>
        <begin position="132"/>
        <end position="233"/>
    </location>
</feature>
<evidence type="ECO:0000259" key="12">
    <source>
        <dbReference type="PROSITE" id="PS50835"/>
    </source>
</evidence>
<dbReference type="InterPro" id="IPR036179">
    <property type="entry name" value="Ig-like_dom_sf"/>
</dbReference>
<keyword evidence="6" id="KW-0393">Immunoglobulin domain</keyword>
<dbReference type="InParanoid" id="A0A194R5S7"/>
<dbReference type="PANTHER" id="PTHR45080">
    <property type="entry name" value="CONTACTIN 5"/>
    <property type="match status" value="1"/>
</dbReference>
<dbReference type="Gene3D" id="2.60.40.10">
    <property type="entry name" value="Immunoglobulins"/>
    <property type="match status" value="3"/>
</dbReference>
<dbReference type="Pfam" id="PF13927">
    <property type="entry name" value="Ig_3"/>
    <property type="match status" value="2"/>
</dbReference>
<keyword evidence="5" id="KW-0325">Glycoprotein</keyword>
<name>A0A194R5S7_PAPMA</name>
<dbReference type="Proteomes" id="UP000053240">
    <property type="component" value="Unassembled WGS sequence"/>
</dbReference>
<dbReference type="InterPro" id="IPR007110">
    <property type="entry name" value="Ig-like_dom"/>
</dbReference>
<comment type="similarity">
    <text evidence="7">Belongs to the hemolin family.</text>
</comment>
<keyword evidence="3 11" id="KW-0732">Signal</keyword>
<dbReference type="GO" id="GO:0005576">
    <property type="term" value="C:extracellular region"/>
    <property type="evidence" value="ECO:0007669"/>
    <property type="project" value="UniProtKB-SubCell"/>
</dbReference>
<evidence type="ECO:0000256" key="7">
    <source>
        <dbReference type="ARBA" id="ARBA00061228"/>
    </source>
</evidence>
<dbReference type="InterPro" id="IPR013783">
    <property type="entry name" value="Ig-like_fold"/>
</dbReference>
<dbReference type="EMBL" id="KQ460883">
    <property type="protein sequence ID" value="KPJ11221.1"/>
    <property type="molecule type" value="Genomic_DNA"/>
</dbReference>
<evidence type="ECO:0000256" key="1">
    <source>
        <dbReference type="ARBA" id="ARBA00004613"/>
    </source>
</evidence>
<feature type="region of interest" description="Disordered" evidence="9">
    <location>
        <begin position="453"/>
        <end position="482"/>
    </location>
</feature>
<evidence type="ECO:0000313" key="14">
    <source>
        <dbReference type="EMBL" id="KPJ11221.1"/>
    </source>
</evidence>
<protein>
    <recommendedName>
        <fullName evidence="8">Hemolin</fullName>
    </recommendedName>
</protein>